<dbReference type="InterPro" id="IPR027417">
    <property type="entry name" value="P-loop_NTPase"/>
</dbReference>
<feature type="domain" description="Phosphoribulokinase/uridine kinase" evidence="1">
    <location>
        <begin position="5"/>
        <end position="143"/>
    </location>
</feature>
<gene>
    <name evidence="2" type="ORF">P4H66_00880</name>
</gene>
<dbReference type="Gene3D" id="3.40.50.300">
    <property type="entry name" value="P-loop containing nucleotide triphosphate hydrolases"/>
    <property type="match status" value="1"/>
</dbReference>
<evidence type="ECO:0000313" key="2">
    <source>
        <dbReference type="EMBL" id="MEC0238426.1"/>
    </source>
</evidence>
<sequence>MKTMVIAVSGYSGAGKSTVVSHLSRTFNCAALFFDDYASRKDFPNDLASWLRDGGDPNDITTPLFHNHLIKLISGQPIELVKRNGWAEEYGIIHTEGVKIIMPSPLIIVEEPFGRERQELKELIDFVIYLDIEPEIALGRRIHDLIQYLRNDSEVLINLLDHFLFDYLYQGVKDMYIDIGKRVKANSNLIINANRNIDDIVLEISELIRRKKGL</sequence>
<dbReference type="SUPFAM" id="SSF52540">
    <property type="entry name" value="P-loop containing nucleoside triphosphate hydrolases"/>
    <property type="match status" value="1"/>
</dbReference>
<dbReference type="Pfam" id="PF00485">
    <property type="entry name" value="PRK"/>
    <property type="match status" value="1"/>
</dbReference>
<dbReference type="EMBL" id="JARLKZ010000002">
    <property type="protein sequence ID" value="MEC0238426.1"/>
    <property type="molecule type" value="Genomic_DNA"/>
</dbReference>
<accession>A0ABU6GFB2</accession>
<evidence type="ECO:0000259" key="1">
    <source>
        <dbReference type="Pfam" id="PF00485"/>
    </source>
</evidence>
<keyword evidence="3" id="KW-1185">Reference proteome</keyword>
<dbReference type="InterPro" id="IPR006083">
    <property type="entry name" value="PRK/URK"/>
</dbReference>
<comment type="caution">
    <text evidence="2">The sequence shown here is derived from an EMBL/GenBank/DDBJ whole genome shotgun (WGS) entry which is preliminary data.</text>
</comment>
<name>A0ABU6GFB2_9BACL</name>
<dbReference type="RefSeq" id="WP_326084982.1">
    <property type="nucleotide sequence ID" value="NZ_JARLKZ010000002.1"/>
</dbReference>
<proteinExistence type="predicted"/>
<evidence type="ECO:0000313" key="3">
    <source>
        <dbReference type="Proteomes" id="UP001344632"/>
    </source>
</evidence>
<protein>
    <recommendedName>
        <fullName evidence="1">Phosphoribulokinase/uridine kinase domain-containing protein</fullName>
    </recommendedName>
</protein>
<dbReference type="Proteomes" id="UP001344632">
    <property type="component" value="Unassembled WGS sequence"/>
</dbReference>
<organism evidence="2 3">
    <name type="scientific">Paenibacillus dokdonensis</name>
    <dbReference type="NCBI Taxonomy" id="2567944"/>
    <lineage>
        <taxon>Bacteria</taxon>
        <taxon>Bacillati</taxon>
        <taxon>Bacillota</taxon>
        <taxon>Bacilli</taxon>
        <taxon>Bacillales</taxon>
        <taxon>Paenibacillaceae</taxon>
        <taxon>Paenibacillus</taxon>
    </lineage>
</organism>
<reference evidence="2 3" key="1">
    <citation type="submission" date="2023-03" db="EMBL/GenBank/DDBJ databases">
        <title>Bacillus Genome Sequencing.</title>
        <authorList>
            <person name="Dunlap C."/>
        </authorList>
    </citation>
    <scope>NUCLEOTIDE SEQUENCE [LARGE SCALE GENOMIC DNA]</scope>
    <source>
        <strain evidence="2 3">BD-525</strain>
    </source>
</reference>